<evidence type="ECO:0000313" key="1">
    <source>
        <dbReference type="EMBL" id="EGD78829.1"/>
    </source>
</evidence>
<dbReference type="InterPro" id="IPR023214">
    <property type="entry name" value="HAD_sf"/>
</dbReference>
<dbReference type="RefSeq" id="XP_004997785.1">
    <property type="nucleotide sequence ID" value="XM_004997728.1"/>
</dbReference>
<organism evidence="2">
    <name type="scientific">Salpingoeca rosetta (strain ATCC 50818 / BSB-021)</name>
    <dbReference type="NCBI Taxonomy" id="946362"/>
    <lineage>
        <taxon>Eukaryota</taxon>
        <taxon>Choanoflagellata</taxon>
        <taxon>Craspedida</taxon>
        <taxon>Salpingoecidae</taxon>
        <taxon>Salpingoeca</taxon>
    </lineage>
</organism>
<dbReference type="AlphaFoldDB" id="F2TZ05"/>
<accession>F2TZ05</accession>
<evidence type="ECO:0000313" key="2">
    <source>
        <dbReference type="Proteomes" id="UP000007799"/>
    </source>
</evidence>
<sequence>MQEQQPARLLCVDWDGVVCRSAKETGKAGLLTAAKLRDSQVPEDHVVEDLLEQFEVARPCLEVGWEAAIIMHALWARSLTPAVVLESFHSSLKDDIMKELELTEASAKQVFHDTRTSWMSSNKEAWLALHGFFEDTQQHLQRIIASDTNTKVAVITTKGKDFAAPLVQQASLAIPDEFIFGLEAGKKWDVLSSLLEEHPDATCIFVEDRLNTLLAVHERLGERVQLYLVDYGYNTPQQRQQAQEHPAITVISSFAQLPA</sequence>
<gene>
    <name evidence="1" type="ORF">PTSG_01805</name>
</gene>
<dbReference type="SUPFAM" id="SSF56784">
    <property type="entry name" value="HAD-like"/>
    <property type="match status" value="1"/>
</dbReference>
<reference evidence="1" key="1">
    <citation type="submission" date="2009-08" db="EMBL/GenBank/DDBJ databases">
        <title>Annotation of Salpingoeca rosetta.</title>
        <authorList>
            <consortium name="The Broad Institute Genome Sequencing Platform"/>
            <person name="Russ C."/>
            <person name="Cuomo C."/>
            <person name="Burger G."/>
            <person name="Gray M.W."/>
            <person name="Holland P.W.H."/>
            <person name="King N."/>
            <person name="Lang F.B.F."/>
            <person name="Roger A.J."/>
            <person name="Ruiz-Trillo I."/>
            <person name="Young S.K."/>
            <person name="Zeng Q."/>
            <person name="Gargeya S."/>
            <person name="Alvarado L."/>
            <person name="Berlin A."/>
            <person name="Chapman S.B."/>
            <person name="Chen Z."/>
            <person name="Freedman E."/>
            <person name="Gellesch M."/>
            <person name="Goldberg J."/>
            <person name="Griggs A."/>
            <person name="Gujja S."/>
            <person name="Heilman E."/>
            <person name="Heiman D."/>
            <person name="Howarth C."/>
            <person name="Mehta T."/>
            <person name="Neiman D."/>
            <person name="Pearson M."/>
            <person name="Roberts A."/>
            <person name="Saif S."/>
            <person name="Shea T."/>
            <person name="Shenoy N."/>
            <person name="Sisk P."/>
            <person name="Stolte C."/>
            <person name="Sykes S."/>
            <person name="White J."/>
            <person name="Yandava C."/>
            <person name="Haas B."/>
            <person name="Nusbaum C."/>
            <person name="Birren B."/>
        </authorList>
    </citation>
    <scope>NUCLEOTIDE SEQUENCE [LARGE SCALE GENOMIC DNA]</scope>
    <source>
        <strain evidence="1">ATCC 50818</strain>
    </source>
</reference>
<dbReference type="OrthoDB" id="417952at2759"/>
<protein>
    <submittedName>
        <fullName evidence="1">Uncharacterized protein</fullName>
    </submittedName>
</protein>
<proteinExistence type="predicted"/>
<dbReference type="GeneID" id="16078379"/>
<dbReference type="InParanoid" id="F2TZ05"/>
<dbReference type="Gene3D" id="3.40.50.1000">
    <property type="entry name" value="HAD superfamily/HAD-like"/>
    <property type="match status" value="1"/>
</dbReference>
<dbReference type="EMBL" id="GL832957">
    <property type="protein sequence ID" value="EGD78829.1"/>
    <property type="molecule type" value="Genomic_DNA"/>
</dbReference>
<dbReference type="OMA" id="WEMPVLI"/>
<name>F2TZ05_SALR5</name>
<dbReference type="KEGG" id="sre:PTSG_01805"/>
<dbReference type="InterPro" id="IPR036412">
    <property type="entry name" value="HAD-like_sf"/>
</dbReference>
<dbReference type="Proteomes" id="UP000007799">
    <property type="component" value="Unassembled WGS sequence"/>
</dbReference>
<keyword evidence="2" id="KW-1185">Reference proteome</keyword>